<dbReference type="Gene3D" id="1.10.530.10">
    <property type="match status" value="1"/>
</dbReference>
<dbReference type="InterPro" id="IPR008258">
    <property type="entry name" value="Transglycosylase_SLT_dom_1"/>
</dbReference>
<accession>A0AAW3ZIU1</accession>
<dbReference type="GO" id="GO:0004553">
    <property type="term" value="F:hydrolase activity, hydrolyzing O-glycosyl compounds"/>
    <property type="evidence" value="ECO:0007669"/>
    <property type="project" value="InterPro"/>
</dbReference>
<reference evidence="6 7" key="1">
    <citation type="submission" date="2020-09" db="EMBL/GenBank/DDBJ databases">
        <title>Pseudoxanthomonas sp. CAU 1598 isolated from sand of Yaerae Beach.</title>
        <authorList>
            <person name="Kim W."/>
        </authorList>
    </citation>
    <scope>NUCLEOTIDE SEQUENCE [LARGE SCALE GENOMIC DNA]</scope>
    <source>
        <strain evidence="6 7">CAU 1598</strain>
    </source>
</reference>
<keyword evidence="7" id="KW-1185">Reference proteome</keyword>
<dbReference type="GO" id="GO:0042597">
    <property type="term" value="C:periplasmic space"/>
    <property type="evidence" value="ECO:0007669"/>
    <property type="project" value="InterPro"/>
</dbReference>
<dbReference type="SUPFAM" id="SSF53955">
    <property type="entry name" value="Lysozyme-like"/>
    <property type="match status" value="1"/>
</dbReference>
<dbReference type="Pfam" id="PF01464">
    <property type="entry name" value="SLT"/>
    <property type="match status" value="1"/>
</dbReference>
<feature type="domain" description="Lytic transglycosylase superhelical linker" evidence="5">
    <location>
        <begin position="402"/>
        <end position="457"/>
    </location>
</feature>
<evidence type="ECO:0000256" key="3">
    <source>
        <dbReference type="SAM" id="SignalP"/>
    </source>
</evidence>
<feature type="chain" id="PRO_5043352187" evidence="3">
    <location>
        <begin position="25"/>
        <end position="657"/>
    </location>
</feature>
<dbReference type="PANTHER" id="PTHR37423">
    <property type="entry name" value="SOLUBLE LYTIC MUREIN TRANSGLYCOSYLASE-RELATED"/>
    <property type="match status" value="1"/>
</dbReference>
<dbReference type="PANTHER" id="PTHR37423:SF5">
    <property type="entry name" value="SOLUBLE LYTIC MUREIN TRANSGLYCOSYLASE"/>
    <property type="match status" value="1"/>
</dbReference>
<protein>
    <submittedName>
        <fullName evidence="6">Lytic transglycosylase domain-containing protein</fullName>
    </submittedName>
</protein>
<dbReference type="InterPro" id="IPR037061">
    <property type="entry name" value="Lytic_TGlycoase_superhlx_L_sf"/>
</dbReference>
<gene>
    <name evidence="6" type="ORF">IFO71_08075</name>
</gene>
<evidence type="ECO:0000256" key="2">
    <source>
        <dbReference type="ARBA" id="ARBA00022729"/>
    </source>
</evidence>
<organism evidence="6 7">
    <name type="scientific">Pseudomarimonas arenosa</name>
    <dbReference type="NCBI Taxonomy" id="2774145"/>
    <lineage>
        <taxon>Bacteria</taxon>
        <taxon>Pseudomonadati</taxon>
        <taxon>Pseudomonadota</taxon>
        <taxon>Gammaproteobacteria</taxon>
        <taxon>Lysobacterales</taxon>
        <taxon>Lysobacteraceae</taxon>
        <taxon>Pseudomarimonas</taxon>
    </lineage>
</organism>
<dbReference type="EMBL" id="JACYTR010000011">
    <property type="protein sequence ID" value="MBD8525698.1"/>
    <property type="molecule type" value="Genomic_DNA"/>
</dbReference>
<dbReference type="InterPro" id="IPR008939">
    <property type="entry name" value="Lytic_TGlycosylase_superhlx_U"/>
</dbReference>
<dbReference type="InterPro" id="IPR023346">
    <property type="entry name" value="Lysozyme-like_dom_sf"/>
</dbReference>
<dbReference type="CDD" id="cd13401">
    <property type="entry name" value="Slt70-like"/>
    <property type="match status" value="1"/>
</dbReference>
<dbReference type="Proteomes" id="UP000613768">
    <property type="component" value="Unassembled WGS sequence"/>
</dbReference>
<proteinExistence type="inferred from homology"/>
<evidence type="ECO:0000256" key="1">
    <source>
        <dbReference type="ARBA" id="ARBA00007734"/>
    </source>
</evidence>
<dbReference type="AlphaFoldDB" id="A0AAW3ZIU1"/>
<evidence type="ECO:0000259" key="5">
    <source>
        <dbReference type="Pfam" id="PF14718"/>
    </source>
</evidence>
<dbReference type="Gene3D" id="1.10.1240.20">
    <property type="entry name" value="Lytic transglycosylase, superhelical linker domain"/>
    <property type="match status" value="1"/>
</dbReference>
<feature type="domain" description="Transglycosylase SLT" evidence="4">
    <location>
        <begin position="480"/>
        <end position="589"/>
    </location>
</feature>
<comment type="similarity">
    <text evidence="1">Belongs to the transglycosylase Slt family.</text>
</comment>
<name>A0AAW3ZIU1_9GAMM</name>
<dbReference type="SUPFAM" id="SSF48435">
    <property type="entry name" value="Bacterial muramidases"/>
    <property type="match status" value="1"/>
</dbReference>
<evidence type="ECO:0000313" key="6">
    <source>
        <dbReference type="EMBL" id="MBD8525698.1"/>
    </source>
</evidence>
<comment type="caution">
    <text evidence="6">The sequence shown here is derived from an EMBL/GenBank/DDBJ whole genome shotgun (WGS) entry which is preliminary data.</text>
</comment>
<dbReference type="Gene3D" id="1.25.20.10">
    <property type="entry name" value="Bacterial muramidases"/>
    <property type="match status" value="1"/>
</dbReference>
<dbReference type="RefSeq" id="WP_192029043.1">
    <property type="nucleotide sequence ID" value="NZ_JACYTR010000011.1"/>
</dbReference>
<feature type="signal peptide" evidence="3">
    <location>
        <begin position="1"/>
        <end position="24"/>
    </location>
</feature>
<keyword evidence="2 3" id="KW-0732">Signal</keyword>
<evidence type="ECO:0000259" key="4">
    <source>
        <dbReference type="Pfam" id="PF01464"/>
    </source>
</evidence>
<sequence length="657" mass="73407">MSKRIRLSLLPWVLACTVVFNAQAEDLSSRRQEFRSLLEHVEQGAAVNPAAWRKQQDHPLFAYLEYAQLRRHLARAKSAEVERFLRRYEAVPISQQLRQEWLAVLAKQERWAEFAQAYQASSSETLRCQAARAWLQHSASADKGLREAESLWLSGRSVSDACNPAFAKLAVAGRITPALRWQRFGLALDAGNPGIARFAARGLPEAERSTALSLADWLQEPGKGVQLGKPHPQRADMAARVLARIAQRDPDLAETQLAAVQQAESLSADQVGAVRYQIALWSAASYLPHSARRMAAVSDAYFDARLREWQAREALARQDWPAVEAALQKMQQAQREDSRWAYLAARMAEIGGRQDEARAAFQALAQQANFHGFMAADRINAEYALCPMEAPDQATLRRQVLEVPGVQRALELFQLGHRHWASREWAAATPALSDDERRAAVAMALDIGWTDRAVFGIEPAKDSQFYRLRFPIAHSRELNREAKRHQLDPAWVAGLIRAESAWQHDARSHANARGLMQLLPSTAAPLAGQLGIGWRSASTLYDPISNIKLGTAHLANELAQFNGQAFLATAAYNAGPSPVNRWMQQRDTDPVDLWIETIPYKETREYVARVMAFAVIYDWRLGRDPVPLSARLKGDASSTARRSFQCPHSSTSLAQQP</sequence>
<dbReference type="InterPro" id="IPR012289">
    <property type="entry name" value="Lytic_TGlycosylase_superhlx_L"/>
</dbReference>
<evidence type="ECO:0000313" key="7">
    <source>
        <dbReference type="Proteomes" id="UP000613768"/>
    </source>
</evidence>
<dbReference type="Pfam" id="PF14718">
    <property type="entry name" value="SLT_L"/>
    <property type="match status" value="1"/>
</dbReference>